<dbReference type="PANTHER" id="PTHR40115">
    <property type="entry name" value="INNER MEMBRANE PROTEIN WITH PEPSY TM HELIX"/>
    <property type="match status" value="1"/>
</dbReference>
<keyword evidence="1" id="KW-0472">Membrane</keyword>
<name>A0A075JZM7_9GAMM</name>
<proteinExistence type="predicted"/>
<organism evidence="2 3">
    <name type="scientific">Dyella japonica A8</name>
    <dbReference type="NCBI Taxonomy" id="1217721"/>
    <lineage>
        <taxon>Bacteria</taxon>
        <taxon>Pseudomonadati</taxon>
        <taxon>Pseudomonadota</taxon>
        <taxon>Gammaproteobacteria</taxon>
        <taxon>Lysobacterales</taxon>
        <taxon>Rhodanobacteraceae</taxon>
        <taxon>Dyella</taxon>
    </lineage>
</organism>
<reference evidence="2 3" key="1">
    <citation type="submission" date="2014-07" db="EMBL/GenBank/DDBJ databases">
        <title>Complete Genome Sequence of Dyella japonica Strain A8 Isolated from Malaysian Tropical Soil.</title>
        <authorList>
            <person name="Hui R.K.H."/>
            <person name="Chen J.-W."/>
            <person name="Chan K.-G."/>
            <person name="Leung F.C.C."/>
        </authorList>
    </citation>
    <scope>NUCLEOTIDE SEQUENCE [LARGE SCALE GENOMIC DNA]</scope>
    <source>
        <strain evidence="2 3">A8</strain>
    </source>
</reference>
<evidence type="ECO:0000256" key="1">
    <source>
        <dbReference type="SAM" id="Phobius"/>
    </source>
</evidence>
<gene>
    <name evidence="2" type="ORF">HY57_08895</name>
</gene>
<dbReference type="PATRIC" id="fig|1217721.7.peg.1843"/>
<dbReference type="STRING" id="1217721.HY57_08895"/>
<feature type="transmembrane region" description="Helical" evidence="1">
    <location>
        <begin position="151"/>
        <end position="172"/>
    </location>
</feature>
<feature type="transmembrane region" description="Helical" evidence="1">
    <location>
        <begin position="184"/>
        <end position="202"/>
    </location>
</feature>
<keyword evidence="3" id="KW-1185">Reference proteome</keyword>
<feature type="transmembrane region" description="Helical" evidence="1">
    <location>
        <begin position="15"/>
        <end position="37"/>
    </location>
</feature>
<dbReference type="AlphaFoldDB" id="A0A075JZM7"/>
<dbReference type="PANTHER" id="PTHR40115:SF1">
    <property type="entry name" value="INNER MEMBRANE PROTEIN WITH PEPSY TM HELIX"/>
    <property type="match status" value="1"/>
</dbReference>
<sequence length="203" mass="21910">MGSGRAFWLKQLHQWHWISSALCLVGMLLFAITGFTLNHAGQIEAQTTTVHRSAQLPAPLLKAVAGDVERKGVALPAAVADWIAGALDVDVAGRAGDWSSDEIYIAMPRPGGDAWVSIDRETGKVEAERSSRGVIAYLNDLHKGRHAGPAWGWFIDVFALACVIFSVTGLLLLKMHAAQRGATWPLVVFGLVLPLVLALIFIH</sequence>
<dbReference type="Pfam" id="PF16357">
    <property type="entry name" value="PepSY_TM_like_2"/>
    <property type="match status" value="1"/>
</dbReference>
<keyword evidence="1" id="KW-0812">Transmembrane</keyword>
<keyword evidence="1" id="KW-1133">Transmembrane helix</keyword>
<dbReference type="InterPro" id="IPR032307">
    <property type="entry name" value="PepSY_TM-like_2"/>
</dbReference>
<dbReference type="Proteomes" id="UP000027987">
    <property type="component" value="Chromosome"/>
</dbReference>
<dbReference type="KEGG" id="dja:HY57_08895"/>
<protein>
    <submittedName>
        <fullName evidence="2">Membrane protein</fullName>
    </submittedName>
</protein>
<accession>A0A075JZM7</accession>
<dbReference type="HOGENOM" id="CLU_114004_0_0_6"/>
<evidence type="ECO:0000313" key="3">
    <source>
        <dbReference type="Proteomes" id="UP000027987"/>
    </source>
</evidence>
<evidence type="ECO:0000313" key="2">
    <source>
        <dbReference type="EMBL" id="AIF47379.1"/>
    </source>
</evidence>
<dbReference type="EMBL" id="CP008884">
    <property type="protein sequence ID" value="AIF47379.1"/>
    <property type="molecule type" value="Genomic_DNA"/>
</dbReference>